<dbReference type="EMBL" id="CAJVQA010008733">
    <property type="protein sequence ID" value="CAG8676291.1"/>
    <property type="molecule type" value="Genomic_DNA"/>
</dbReference>
<evidence type="ECO:0000256" key="5">
    <source>
        <dbReference type="ARBA" id="ARBA00023136"/>
    </source>
</evidence>
<name>A0A9N9EEA6_9GLOM</name>
<keyword evidence="10" id="KW-1185">Reference proteome</keyword>
<dbReference type="AlphaFoldDB" id="A0A9N9EEA6"/>
<dbReference type="PANTHER" id="PTHR22950:SF666">
    <property type="entry name" value="VACUOLAR AMINO ACID TRANSPORTER 4"/>
    <property type="match status" value="1"/>
</dbReference>
<protein>
    <submittedName>
        <fullName evidence="9">561_t:CDS:1</fullName>
    </submittedName>
</protein>
<comment type="similarity">
    <text evidence="2">Belongs to the amino acid/polyamine transporter 2 family.</text>
</comment>
<gene>
    <name evidence="9" type="ORF">CPELLU_LOCUS10538</name>
</gene>
<feature type="transmembrane region" description="Helical" evidence="7">
    <location>
        <begin position="534"/>
        <end position="551"/>
    </location>
</feature>
<comment type="caution">
    <text evidence="9">The sequence shown here is derived from an EMBL/GenBank/DDBJ whole genome shotgun (WGS) entry which is preliminary data.</text>
</comment>
<evidence type="ECO:0000256" key="4">
    <source>
        <dbReference type="ARBA" id="ARBA00022989"/>
    </source>
</evidence>
<keyword evidence="4 7" id="KW-1133">Transmembrane helix</keyword>
<evidence type="ECO:0000256" key="2">
    <source>
        <dbReference type="ARBA" id="ARBA00008066"/>
    </source>
</evidence>
<evidence type="ECO:0000259" key="8">
    <source>
        <dbReference type="Pfam" id="PF01490"/>
    </source>
</evidence>
<dbReference type="Gene3D" id="1.20.1740.10">
    <property type="entry name" value="Amino acid/polyamine transporter I"/>
    <property type="match status" value="1"/>
</dbReference>
<proteinExistence type="inferred from homology"/>
<feature type="domain" description="Amino acid transporter transmembrane" evidence="8">
    <location>
        <begin position="230"/>
        <end position="565"/>
    </location>
</feature>
<dbReference type="Proteomes" id="UP000789759">
    <property type="component" value="Unassembled WGS sequence"/>
</dbReference>
<sequence length="566" mass="63224">MISPATTEPVEIKNRDKTPSNNDNVPDTNRINNINRLISPPQGQNIQLSKSQPSIQNKPGSSPDTRFHLSASGGYGRSFGSLEPNVEAVPIDIPDERKVEIVRKHLVTEEDFARSAENSGNSTDPLALYSTSHHKLRGLDATHEVYKWHNNIEIEPMKRTRSRSLYIPRPTDPDMSNIREPGGFRRHHMMMKARQEGKELPNIITRNFIDFLAMYGHFAGEDLDIQTHATSSPSKAVFLLLKSFVGTGVMFLPKAFYNGGMLFSTIVLIAIAAISLCTFLLLVETRAYVPYSFGDIGGALYGRWMRLAVLFSITISQIGFVCAYMIFVAENLSSVTSYFVDIKDMDIAWFIVVQLFVFAPLAMIRRISRLSFTALIADAFIMFGLLYLYYYDIYRLSTSGVGKIASFNPADFALFIGTAVFTFEGIGLIIPITESMKEPEKFPKVLTGVMIFITIIFTSIGVLSYAAFGEEVQTVVILNLPPNEPIVRIVQLLYALAILLSVPLQLFPAIRIMEQGIFERSGKDNLLVKWQKNLFRFLTVVACGLIAWGGASDLDKFVSLIGSFAW</sequence>
<organism evidence="9 10">
    <name type="scientific">Cetraspora pellucida</name>
    <dbReference type="NCBI Taxonomy" id="1433469"/>
    <lineage>
        <taxon>Eukaryota</taxon>
        <taxon>Fungi</taxon>
        <taxon>Fungi incertae sedis</taxon>
        <taxon>Mucoromycota</taxon>
        <taxon>Glomeromycotina</taxon>
        <taxon>Glomeromycetes</taxon>
        <taxon>Diversisporales</taxon>
        <taxon>Gigasporaceae</taxon>
        <taxon>Cetraspora</taxon>
    </lineage>
</organism>
<evidence type="ECO:0000256" key="3">
    <source>
        <dbReference type="ARBA" id="ARBA00022692"/>
    </source>
</evidence>
<dbReference type="Pfam" id="PF01490">
    <property type="entry name" value="Aa_trans"/>
    <property type="match status" value="1"/>
</dbReference>
<feature type="transmembrane region" description="Helical" evidence="7">
    <location>
        <begin position="410"/>
        <end position="433"/>
    </location>
</feature>
<comment type="subcellular location">
    <subcellularLocation>
        <location evidence="1">Membrane</location>
        <topology evidence="1">Multi-pass membrane protein</topology>
    </subcellularLocation>
</comment>
<dbReference type="PANTHER" id="PTHR22950">
    <property type="entry name" value="AMINO ACID TRANSPORTER"/>
    <property type="match status" value="1"/>
</dbReference>
<dbReference type="GO" id="GO:0005774">
    <property type="term" value="C:vacuolar membrane"/>
    <property type="evidence" value="ECO:0007669"/>
    <property type="project" value="TreeGrafter"/>
</dbReference>
<keyword evidence="5 7" id="KW-0472">Membrane</keyword>
<dbReference type="GO" id="GO:0015179">
    <property type="term" value="F:L-amino acid transmembrane transporter activity"/>
    <property type="evidence" value="ECO:0007669"/>
    <property type="project" value="TreeGrafter"/>
</dbReference>
<dbReference type="InterPro" id="IPR013057">
    <property type="entry name" value="AA_transpt_TM"/>
</dbReference>
<accession>A0A9N9EEA6</accession>
<feature type="transmembrane region" description="Helical" evidence="7">
    <location>
        <begin position="371"/>
        <end position="390"/>
    </location>
</feature>
<feature type="transmembrane region" description="Helical" evidence="7">
    <location>
        <begin position="347"/>
        <end position="364"/>
    </location>
</feature>
<evidence type="ECO:0000256" key="7">
    <source>
        <dbReference type="SAM" id="Phobius"/>
    </source>
</evidence>
<evidence type="ECO:0000256" key="6">
    <source>
        <dbReference type="SAM" id="MobiDB-lite"/>
    </source>
</evidence>
<feature type="transmembrane region" description="Helical" evidence="7">
    <location>
        <begin position="488"/>
        <end position="513"/>
    </location>
</feature>
<feature type="compositionally biased region" description="Polar residues" evidence="6">
    <location>
        <begin position="19"/>
        <end position="64"/>
    </location>
</feature>
<evidence type="ECO:0000256" key="1">
    <source>
        <dbReference type="ARBA" id="ARBA00004141"/>
    </source>
</evidence>
<evidence type="ECO:0000313" key="10">
    <source>
        <dbReference type="Proteomes" id="UP000789759"/>
    </source>
</evidence>
<evidence type="ECO:0000313" key="9">
    <source>
        <dbReference type="EMBL" id="CAG8676291.1"/>
    </source>
</evidence>
<keyword evidence="3 7" id="KW-0812">Transmembrane</keyword>
<feature type="region of interest" description="Disordered" evidence="6">
    <location>
        <begin position="1"/>
        <end position="72"/>
    </location>
</feature>
<dbReference type="OrthoDB" id="1684102at2759"/>
<reference evidence="9" key="1">
    <citation type="submission" date="2021-06" db="EMBL/GenBank/DDBJ databases">
        <authorList>
            <person name="Kallberg Y."/>
            <person name="Tangrot J."/>
            <person name="Rosling A."/>
        </authorList>
    </citation>
    <scope>NUCLEOTIDE SEQUENCE</scope>
    <source>
        <strain evidence="9">FL966</strain>
    </source>
</reference>
<feature type="transmembrane region" description="Helical" evidence="7">
    <location>
        <begin position="262"/>
        <end position="283"/>
    </location>
</feature>
<feature type="transmembrane region" description="Helical" evidence="7">
    <location>
        <begin position="304"/>
        <end position="327"/>
    </location>
</feature>
<feature type="transmembrane region" description="Helical" evidence="7">
    <location>
        <begin position="445"/>
        <end position="468"/>
    </location>
</feature>